<proteinExistence type="predicted"/>
<accession>A0A6A7C1J2</accession>
<sequence length="367" mass="40551">HIDEGMLISRSAIVPRRYSRRTHPSADRKLPQAHPRVNSQLPAAAEREERARIALSQLQRESSPVSSTTAAHPGEIDFETQSTQSQSSSTVTAAPVAAGPMSVPYLGLITKTIQRNIPYSKMLKEHNKEDSGAMELCLRLSEQRSYLYISSLLNIRRYNSVKNSTFRTITLRNNVFEQYSVGHPRFSNPGEENFNLNSGSAASSSNNTAPGATDMRPQALPASIRPPPMSFGTGAAGRSVRARLLSKSAKLAKQSANPQVKAETVVKLGVLAQGLIDAQRETHKDTLTRQGQEAESNSAQLLEVAGRQGRNWVRNNFIFGSYEPRFWHCSHSLIFWAERLSHAELVNVDIINELPSSDIVTQPKKKV</sequence>
<evidence type="ECO:0000313" key="3">
    <source>
        <dbReference type="Proteomes" id="UP000799421"/>
    </source>
</evidence>
<reference evidence="2" key="1">
    <citation type="journal article" date="2020" name="Stud. Mycol.">
        <title>101 Dothideomycetes genomes: a test case for predicting lifestyles and emergence of pathogens.</title>
        <authorList>
            <person name="Haridas S."/>
            <person name="Albert R."/>
            <person name="Binder M."/>
            <person name="Bloem J."/>
            <person name="Labutti K."/>
            <person name="Salamov A."/>
            <person name="Andreopoulos B."/>
            <person name="Baker S."/>
            <person name="Barry K."/>
            <person name="Bills G."/>
            <person name="Bluhm B."/>
            <person name="Cannon C."/>
            <person name="Castanera R."/>
            <person name="Culley D."/>
            <person name="Daum C."/>
            <person name="Ezra D."/>
            <person name="Gonzalez J."/>
            <person name="Henrissat B."/>
            <person name="Kuo A."/>
            <person name="Liang C."/>
            <person name="Lipzen A."/>
            <person name="Lutzoni F."/>
            <person name="Magnuson J."/>
            <person name="Mondo S."/>
            <person name="Nolan M."/>
            <person name="Ohm R."/>
            <person name="Pangilinan J."/>
            <person name="Park H.-J."/>
            <person name="Ramirez L."/>
            <person name="Alfaro M."/>
            <person name="Sun H."/>
            <person name="Tritt A."/>
            <person name="Yoshinaga Y."/>
            <person name="Zwiers L.-H."/>
            <person name="Turgeon B."/>
            <person name="Goodwin S."/>
            <person name="Spatafora J."/>
            <person name="Crous P."/>
            <person name="Grigoriev I."/>
        </authorList>
    </citation>
    <scope>NUCLEOTIDE SEQUENCE</scope>
    <source>
        <strain evidence="2">CBS 480.64</strain>
    </source>
</reference>
<dbReference type="AlphaFoldDB" id="A0A6A7C1J2"/>
<evidence type="ECO:0000313" key="2">
    <source>
        <dbReference type="EMBL" id="KAF2861162.1"/>
    </source>
</evidence>
<organism evidence="2 3">
    <name type="scientific">Piedraia hortae CBS 480.64</name>
    <dbReference type="NCBI Taxonomy" id="1314780"/>
    <lineage>
        <taxon>Eukaryota</taxon>
        <taxon>Fungi</taxon>
        <taxon>Dikarya</taxon>
        <taxon>Ascomycota</taxon>
        <taxon>Pezizomycotina</taxon>
        <taxon>Dothideomycetes</taxon>
        <taxon>Dothideomycetidae</taxon>
        <taxon>Capnodiales</taxon>
        <taxon>Piedraiaceae</taxon>
        <taxon>Piedraia</taxon>
    </lineage>
</organism>
<feature type="region of interest" description="Disordered" evidence="1">
    <location>
        <begin position="187"/>
        <end position="225"/>
    </location>
</feature>
<dbReference type="Proteomes" id="UP000799421">
    <property type="component" value="Unassembled WGS sequence"/>
</dbReference>
<name>A0A6A7C1J2_9PEZI</name>
<evidence type="ECO:0000256" key="1">
    <source>
        <dbReference type="SAM" id="MobiDB-lite"/>
    </source>
</evidence>
<feature type="non-terminal residue" evidence="2">
    <location>
        <position position="1"/>
    </location>
</feature>
<gene>
    <name evidence="2" type="ORF">K470DRAFT_263809</name>
</gene>
<keyword evidence="3" id="KW-1185">Reference proteome</keyword>
<dbReference type="EMBL" id="MU005974">
    <property type="protein sequence ID" value="KAF2861162.1"/>
    <property type="molecule type" value="Genomic_DNA"/>
</dbReference>
<feature type="compositionally biased region" description="Low complexity" evidence="1">
    <location>
        <begin position="193"/>
        <end position="209"/>
    </location>
</feature>
<protein>
    <submittedName>
        <fullName evidence="2">Uncharacterized protein</fullName>
    </submittedName>
</protein>
<feature type="region of interest" description="Disordered" evidence="1">
    <location>
        <begin position="1"/>
        <end position="49"/>
    </location>
</feature>